<dbReference type="PANTHER" id="PTHR38011:SF7">
    <property type="entry name" value="2,5-DIAMINO-6-RIBOSYLAMINO-4(3H)-PYRIMIDINONE 5'-PHOSPHATE REDUCTASE"/>
    <property type="match status" value="1"/>
</dbReference>
<evidence type="ECO:0000256" key="4">
    <source>
        <dbReference type="ARBA" id="ARBA00005259"/>
    </source>
</evidence>
<evidence type="ECO:0000256" key="1">
    <source>
        <dbReference type="ARBA" id="ARBA00002151"/>
    </source>
</evidence>
<reference evidence="12" key="1">
    <citation type="journal article" date="2019" name="Int. J. Syst. Evol. Microbiol.">
        <title>The Global Catalogue of Microorganisms (GCM) 10K type strain sequencing project: providing services to taxonomists for standard genome sequencing and annotation.</title>
        <authorList>
            <consortium name="The Broad Institute Genomics Platform"/>
            <consortium name="The Broad Institute Genome Sequencing Center for Infectious Disease"/>
            <person name="Wu L."/>
            <person name="Ma J."/>
        </authorList>
    </citation>
    <scope>NUCLEOTIDE SEQUENCE [LARGE SCALE GENOMIC DNA]</scope>
    <source>
        <strain evidence="12">JCM 31921</strain>
    </source>
</reference>
<comment type="similarity">
    <text evidence="5 9">In the C-terminal section; belongs to the HTP reductase family.</text>
</comment>
<dbReference type="InterPro" id="IPR004794">
    <property type="entry name" value="Eubact_RibD"/>
</dbReference>
<dbReference type="EMBL" id="BAABEZ010000022">
    <property type="protein sequence ID" value="GAA4455331.1"/>
    <property type="molecule type" value="Genomic_DNA"/>
</dbReference>
<keyword evidence="9" id="KW-0862">Zinc</keyword>
<dbReference type="InterPro" id="IPR050765">
    <property type="entry name" value="Riboflavin_Biosynth_HTPR"/>
</dbReference>
<dbReference type="EC" id="1.1.1.193" evidence="9"/>
<dbReference type="EC" id="3.5.4.26" evidence="9"/>
<dbReference type="Pfam" id="PF01872">
    <property type="entry name" value="RibD_C"/>
    <property type="match status" value="1"/>
</dbReference>
<dbReference type="SUPFAM" id="SSF53927">
    <property type="entry name" value="Cytidine deaminase-like"/>
    <property type="match status" value="1"/>
</dbReference>
<dbReference type="PANTHER" id="PTHR38011">
    <property type="entry name" value="DIHYDROFOLATE REDUCTASE FAMILY PROTEIN (AFU_ORTHOLOGUE AFUA_8G06820)"/>
    <property type="match status" value="1"/>
</dbReference>
<evidence type="ECO:0000256" key="7">
    <source>
        <dbReference type="ARBA" id="ARBA00023002"/>
    </source>
</evidence>
<keyword evidence="9" id="KW-0686">Riboflavin biosynthesis</keyword>
<name>A0ABP8MV13_9BACT</name>
<dbReference type="InterPro" id="IPR024072">
    <property type="entry name" value="DHFR-like_dom_sf"/>
</dbReference>
<organism evidence="11 12">
    <name type="scientific">Rurimicrobium arvi</name>
    <dbReference type="NCBI Taxonomy" id="2049916"/>
    <lineage>
        <taxon>Bacteria</taxon>
        <taxon>Pseudomonadati</taxon>
        <taxon>Bacteroidota</taxon>
        <taxon>Chitinophagia</taxon>
        <taxon>Chitinophagales</taxon>
        <taxon>Chitinophagaceae</taxon>
        <taxon>Rurimicrobium</taxon>
    </lineage>
</organism>
<keyword evidence="6 9" id="KW-0521">NADP</keyword>
<gene>
    <name evidence="11" type="primary">ribD</name>
    <name evidence="11" type="ORF">GCM10023092_18760</name>
</gene>
<comment type="catalytic activity">
    <reaction evidence="9">
        <text>5-amino-6-(5-phospho-D-ribitylamino)uracil + NADP(+) = 5-amino-6-(5-phospho-D-ribosylamino)uracil + NADPH + H(+)</text>
        <dbReference type="Rhea" id="RHEA:17845"/>
        <dbReference type="ChEBI" id="CHEBI:15378"/>
        <dbReference type="ChEBI" id="CHEBI:57783"/>
        <dbReference type="ChEBI" id="CHEBI:58349"/>
        <dbReference type="ChEBI" id="CHEBI:58421"/>
        <dbReference type="ChEBI" id="CHEBI:58453"/>
        <dbReference type="EC" id="1.1.1.193"/>
    </reaction>
</comment>
<comment type="catalytic activity">
    <reaction evidence="9">
        <text>2,5-diamino-6-hydroxy-4-(5-phosphoribosylamino)-pyrimidine + H2O + H(+) = 5-amino-6-(5-phospho-D-ribosylamino)uracil + NH4(+)</text>
        <dbReference type="Rhea" id="RHEA:21868"/>
        <dbReference type="ChEBI" id="CHEBI:15377"/>
        <dbReference type="ChEBI" id="CHEBI:15378"/>
        <dbReference type="ChEBI" id="CHEBI:28938"/>
        <dbReference type="ChEBI" id="CHEBI:58453"/>
        <dbReference type="ChEBI" id="CHEBI:58614"/>
        <dbReference type="EC" id="3.5.4.26"/>
    </reaction>
</comment>
<evidence type="ECO:0000313" key="12">
    <source>
        <dbReference type="Proteomes" id="UP001501410"/>
    </source>
</evidence>
<keyword evidence="9" id="KW-0479">Metal-binding</keyword>
<evidence type="ECO:0000256" key="6">
    <source>
        <dbReference type="ARBA" id="ARBA00022857"/>
    </source>
</evidence>
<evidence type="ECO:0000256" key="9">
    <source>
        <dbReference type="PIRNR" id="PIRNR006769"/>
    </source>
</evidence>
<comment type="pathway">
    <text evidence="3 9">Cofactor biosynthesis; riboflavin biosynthesis; 5-amino-6-(D-ribitylamino)uracil from GTP: step 3/4.</text>
</comment>
<evidence type="ECO:0000256" key="8">
    <source>
        <dbReference type="ARBA" id="ARBA00023268"/>
    </source>
</evidence>
<comment type="cofactor">
    <cofactor evidence="9">
        <name>Zn(2+)</name>
        <dbReference type="ChEBI" id="CHEBI:29105"/>
    </cofactor>
    <text evidence="9">Binds 1 zinc ion.</text>
</comment>
<comment type="pathway">
    <text evidence="2 9">Cofactor biosynthesis; riboflavin biosynthesis; 5-amino-6-(D-ribitylamino)uracil from GTP: step 2/4.</text>
</comment>
<accession>A0ABP8MV13</accession>
<evidence type="ECO:0000259" key="10">
    <source>
        <dbReference type="PROSITE" id="PS51747"/>
    </source>
</evidence>
<comment type="similarity">
    <text evidence="4 9">In the N-terminal section; belongs to the cytidine and deoxycytidylate deaminase family.</text>
</comment>
<dbReference type="PROSITE" id="PS51747">
    <property type="entry name" value="CYT_DCMP_DEAMINASES_2"/>
    <property type="match status" value="1"/>
</dbReference>
<sequence>MMRCLQLAQRAEGYAAPNPLVGAVLVHQGRIIGEGFHQVYGAAHAEVNCFASVSEADRVLIPESTLYVSLEPCAHFGKTPPCADRVIRERVQRVVVANRDPFAAVDGKGIDKLLAAGIQVDTGVLEQDAAWLNRRFFCVHTRNRPYIILKWAQTQNGFFAPADRSRLQISNSWSKRLNDRWRAKESAIMVGTITAINDNPRLTSSYGHVPLRIALDRTLRIPATHQLLQEGPATWIVNELEAGNSGSVRYHKLPFDDRLLTQLLDELSAVGKNSLIVEGGVQLLQSFIDQGLWDEARVFIAGDVDSNGIQAPRLSEALHCADWPLGDNRLHYYIHNNNSYAPGTLGLHSLDL</sequence>
<dbReference type="Gene3D" id="3.40.430.10">
    <property type="entry name" value="Dihydrofolate Reductase, subunit A"/>
    <property type="match status" value="1"/>
</dbReference>
<keyword evidence="7 9" id="KW-0560">Oxidoreductase</keyword>
<evidence type="ECO:0000256" key="5">
    <source>
        <dbReference type="ARBA" id="ARBA00007417"/>
    </source>
</evidence>
<dbReference type="Gene3D" id="3.40.140.10">
    <property type="entry name" value="Cytidine Deaminase, domain 2"/>
    <property type="match status" value="1"/>
</dbReference>
<proteinExistence type="inferred from homology"/>
<dbReference type="SUPFAM" id="SSF53597">
    <property type="entry name" value="Dihydrofolate reductase-like"/>
    <property type="match status" value="1"/>
</dbReference>
<dbReference type="InterPro" id="IPR002734">
    <property type="entry name" value="RibDG_C"/>
</dbReference>
<protein>
    <recommendedName>
        <fullName evidence="9">Riboflavin biosynthesis protein RibD</fullName>
    </recommendedName>
    <domain>
        <recommendedName>
            <fullName evidence="9">Diaminohydroxyphosphoribosylaminopyrimidine deaminase</fullName>
            <shortName evidence="9">DRAP deaminase</shortName>
            <ecNumber evidence="9">3.5.4.26</ecNumber>
        </recommendedName>
        <alternativeName>
            <fullName evidence="9">Riboflavin-specific deaminase</fullName>
        </alternativeName>
    </domain>
    <domain>
        <recommendedName>
            <fullName evidence="9">5-amino-6-(5-phosphoribosylamino)uracil reductase</fullName>
            <ecNumber evidence="9">1.1.1.193</ecNumber>
        </recommendedName>
        <alternativeName>
            <fullName evidence="9">HTP reductase</fullName>
        </alternativeName>
    </domain>
</protein>
<dbReference type="CDD" id="cd01284">
    <property type="entry name" value="Riboflavin_deaminase-reductase"/>
    <property type="match status" value="1"/>
</dbReference>
<keyword evidence="8" id="KW-0511">Multifunctional enzyme</keyword>
<comment type="function">
    <text evidence="1 9">Converts 2,5-diamino-6-(ribosylamino)-4(3h)-pyrimidinone 5'-phosphate into 5-amino-6-(ribosylamino)-2,4(1h,3h)-pyrimidinedione 5'-phosphate.</text>
</comment>
<evidence type="ECO:0000313" key="11">
    <source>
        <dbReference type="EMBL" id="GAA4455331.1"/>
    </source>
</evidence>
<comment type="caution">
    <text evidence="11">The sequence shown here is derived from an EMBL/GenBank/DDBJ whole genome shotgun (WGS) entry which is preliminary data.</text>
</comment>
<dbReference type="PIRSF" id="PIRSF006769">
    <property type="entry name" value="RibD"/>
    <property type="match status" value="1"/>
</dbReference>
<dbReference type="NCBIfam" id="TIGR00326">
    <property type="entry name" value="eubact_ribD"/>
    <property type="match status" value="1"/>
</dbReference>
<dbReference type="Pfam" id="PF00383">
    <property type="entry name" value="dCMP_cyt_deam_1"/>
    <property type="match status" value="1"/>
</dbReference>
<evidence type="ECO:0000256" key="2">
    <source>
        <dbReference type="ARBA" id="ARBA00004882"/>
    </source>
</evidence>
<keyword evidence="12" id="KW-1185">Reference proteome</keyword>
<dbReference type="Proteomes" id="UP001501410">
    <property type="component" value="Unassembled WGS sequence"/>
</dbReference>
<evidence type="ECO:0000256" key="3">
    <source>
        <dbReference type="ARBA" id="ARBA00004910"/>
    </source>
</evidence>
<keyword evidence="9" id="KW-0378">Hydrolase</keyword>
<dbReference type="InterPro" id="IPR016193">
    <property type="entry name" value="Cytidine_deaminase-like"/>
</dbReference>
<feature type="domain" description="CMP/dCMP-type deaminase" evidence="10">
    <location>
        <begin position="1"/>
        <end position="121"/>
    </location>
</feature>
<dbReference type="InterPro" id="IPR002125">
    <property type="entry name" value="CMP_dCMP_dom"/>
</dbReference>